<gene>
    <name evidence="2" type="primary">AlNc14C356G10956</name>
    <name evidence="2" type="ORF">ALNC14_123430</name>
</gene>
<reference evidence="2" key="1">
    <citation type="journal article" date="2011" name="PLoS Biol.">
        <title>Gene gain and loss during evolution of obligate parasitism in the white rust pathogen of Arabidopsis thaliana.</title>
        <authorList>
            <person name="Kemen E."/>
            <person name="Gardiner A."/>
            <person name="Schultz-Larsen T."/>
            <person name="Kemen A.C."/>
            <person name="Balmuth A.L."/>
            <person name="Robert-Seilaniantz A."/>
            <person name="Bailey K."/>
            <person name="Holub E."/>
            <person name="Studholme D.J."/>
            <person name="Maclean D."/>
            <person name="Jones J.D."/>
        </authorList>
    </citation>
    <scope>NUCLEOTIDE SEQUENCE</scope>
</reference>
<sequence>MAEDENADNNEDNDDIAASEDDETFCMLAELEQGSSMEDKHREGFCLTSSGLDDTPYALNCPIGTEVATGLSCVTNGHRLEDEACHPP</sequence>
<dbReference type="AlphaFoldDB" id="F0WXK5"/>
<accession>F0WXK5</accession>
<organism evidence="2">
    <name type="scientific">Albugo laibachii Nc14</name>
    <dbReference type="NCBI Taxonomy" id="890382"/>
    <lineage>
        <taxon>Eukaryota</taxon>
        <taxon>Sar</taxon>
        <taxon>Stramenopiles</taxon>
        <taxon>Oomycota</taxon>
        <taxon>Peronosporomycetes</taxon>
        <taxon>Albuginales</taxon>
        <taxon>Albuginaceae</taxon>
        <taxon>Albugo</taxon>
    </lineage>
</organism>
<proteinExistence type="predicted"/>
<name>F0WXK5_9STRA</name>
<dbReference type="HOGENOM" id="CLU_2473633_0_0_1"/>
<evidence type="ECO:0000256" key="1">
    <source>
        <dbReference type="SAM" id="MobiDB-lite"/>
    </source>
</evidence>
<dbReference type="EMBL" id="FR824401">
    <property type="protein sequence ID" value="CCA26199.1"/>
    <property type="molecule type" value="Genomic_DNA"/>
</dbReference>
<reference evidence="2" key="2">
    <citation type="submission" date="2011-02" db="EMBL/GenBank/DDBJ databases">
        <authorList>
            <person name="MacLean D."/>
        </authorList>
    </citation>
    <scope>NUCLEOTIDE SEQUENCE</scope>
</reference>
<protein>
    <submittedName>
        <fullName evidence="2">AlNc14C356G10956 protein</fullName>
    </submittedName>
</protein>
<feature type="region of interest" description="Disordered" evidence="1">
    <location>
        <begin position="1"/>
        <end position="22"/>
    </location>
</feature>
<evidence type="ECO:0000313" key="2">
    <source>
        <dbReference type="EMBL" id="CCA26199.1"/>
    </source>
</evidence>